<feature type="transmembrane region" description="Helical" evidence="1">
    <location>
        <begin position="142"/>
        <end position="162"/>
    </location>
</feature>
<dbReference type="InterPro" id="IPR032809">
    <property type="entry name" value="Put_HupE_UreJ"/>
</dbReference>
<feature type="transmembrane region" description="Helical" evidence="1">
    <location>
        <begin position="174"/>
        <end position="195"/>
    </location>
</feature>
<feature type="transmembrane region" description="Helical" evidence="1">
    <location>
        <begin position="43"/>
        <end position="65"/>
    </location>
</feature>
<evidence type="ECO:0000313" key="3">
    <source>
        <dbReference type="Proteomes" id="UP000198034"/>
    </source>
</evidence>
<keyword evidence="1" id="KW-0812">Transmembrane</keyword>
<name>A0A246GD62_9FLAO</name>
<dbReference type="EMBL" id="MTCY01000005">
    <property type="protein sequence ID" value="OWP79244.1"/>
    <property type="molecule type" value="Genomic_DNA"/>
</dbReference>
<accession>A0A246GD62</accession>
<keyword evidence="1" id="KW-1133">Transmembrane helix</keyword>
<dbReference type="Pfam" id="PF13795">
    <property type="entry name" value="HupE_UreJ_2"/>
    <property type="match status" value="1"/>
</dbReference>
<evidence type="ECO:0000256" key="1">
    <source>
        <dbReference type="SAM" id="Phobius"/>
    </source>
</evidence>
<feature type="transmembrane region" description="Helical" evidence="1">
    <location>
        <begin position="102"/>
        <end position="122"/>
    </location>
</feature>
<gene>
    <name evidence="2" type="ORF">BWK62_02765</name>
</gene>
<keyword evidence="1" id="KW-0472">Membrane</keyword>
<reference evidence="2 3" key="1">
    <citation type="journal article" date="2017" name="Infect. Genet. Evol.">
        <title>Comparative genome analysis of fish pathogen Flavobacterium columnare reveals extensive sequence diversity within the species.</title>
        <authorList>
            <person name="Kayansamruaj P."/>
            <person name="Dong H.T."/>
            <person name="Hirono I."/>
            <person name="Kondo H."/>
            <person name="Senapin S."/>
            <person name="Rodkhum C."/>
        </authorList>
    </citation>
    <scope>NUCLEOTIDE SEQUENCE [LARGE SCALE GENOMIC DNA]</scope>
    <source>
        <strain evidence="2 3">1214</strain>
    </source>
</reference>
<feature type="transmembrane region" description="Helical" evidence="1">
    <location>
        <begin position="20"/>
        <end position="36"/>
    </location>
</feature>
<comment type="caution">
    <text evidence="2">The sequence shown here is derived from an EMBL/GenBank/DDBJ whole genome shotgun (WGS) entry which is preliminary data.</text>
</comment>
<dbReference type="Proteomes" id="UP000198034">
    <property type="component" value="Unassembled WGS sequence"/>
</dbReference>
<sequence length="197" mass="22424">MQEFWLYFEIGLKHVLNINAYDHILFLIGMSIPYSFNDWKKWLTLVSLFTLGHSISLILSVFGIIYIKENLVEFLIPITILIVALFNLFTAGKSSKKESITLIAIVTLLFGIIHGLGFSNYFKTLLPGNKSDKILPLAEFALGIESAQIIVVFIVLIISFIIQSVFRFSKRDWTLVMSSFIIGVVTPLIIQSPIWHR</sequence>
<dbReference type="AlphaFoldDB" id="A0A246GD62"/>
<protein>
    <submittedName>
        <fullName evidence="2">HupE / UreJ protein</fullName>
    </submittedName>
</protein>
<organism evidence="2 3">
    <name type="scientific">Flavobacterium columnare</name>
    <dbReference type="NCBI Taxonomy" id="996"/>
    <lineage>
        <taxon>Bacteria</taxon>
        <taxon>Pseudomonadati</taxon>
        <taxon>Bacteroidota</taxon>
        <taxon>Flavobacteriia</taxon>
        <taxon>Flavobacteriales</taxon>
        <taxon>Flavobacteriaceae</taxon>
        <taxon>Flavobacterium</taxon>
    </lineage>
</organism>
<proteinExistence type="predicted"/>
<evidence type="ECO:0000313" key="2">
    <source>
        <dbReference type="EMBL" id="OWP79244.1"/>
    </source>
</evidence>
<feature type="transmembrane region" description="Helical" evidence="1">
    <location>
        <begin position="71"/>
        <end position="90"/>
    </location>
</feature>